<feature type="region of interest" description="Disordered" evidence="1">
    <location>
        <begin position="35"/>
        <end position="151"/>
    </location>
</feature>
<gene>
    <name evidence="2" type="ORF">QTG54_016537</name>
</gene>
<keyword evidence="3" id="KW-1185">Reference proteome</keyword>
<accession>A0AAD9D4P3</accession>
<protein>
    <submittedName>
        <fullName evidence="2">Uncharacterized protein</fullName>
    </submittedName>
</protein>
<dbReference type="Proteomes" id="UP001224775">
    <property type="component" value="Unassembled WGS sequence"/>
</dbReference>
<evidence type="ECO:0000313" key="3">
    <source>
        <dbReference type="Proteomes" id="UP001224775"/>
    </source>
</evidence>
<evidence type="ECO:0000256" key="1">
    <source>
        <dbReference type="SAM" id="MobiDB-lite"/>
    </source>
</evidence>
<feature type="compositionally biased region" description="Low complexity" evidence="1">
    <location>
        <begin position="62"/>
        <end position="97"/>
    </location>
</feature>
<sequence length="178" mass="18154">MGYYVVVANGLIQSDQCALLPSVITDVCECIPAKAPTPSPVAATDPPTSSPTKNPTLAPIASTDPPTSSPTKSPTLAPIASTDPPSSSPTKTPTLSPVPDPTKEPTFAPITPTPTKAKMPTSFPTTFGKAAKSKSSKGARMAETSGVGCSRASSSNCDGLLMALPFLVCFVAEVLHLQ</sequence>
<organism evidence="2 3">
    <name type="scientific">Skeletonema marinoi</name>
    <dbReference type="NCBI Taxonomy" id="267567"/>
    <lineage>
        <taxon>Eukaryota</taxon>
        <taxon>Sar</taxon>
        <taxon>Stramenopiles</taxon>
        <taxon>Ochrophyta</taxon>
        <taxon>Bacillariophyta</taxon>
        <taxon>Coscinodiscophyceae</taxon>
        <taxon>Thalassiosirophycidae</taxon>
        <taxon>Thalassiosirales</taxon>
        <taxon>Skeletonemataceae</taxon>
        <taxon>Skeletonema</taxon>
        <taxon>Skeletonema marinoi-dohrnii complex</taxon>
    </lineage>
</organism>
<comment type="caution">
    <text evidence="2">The sequence shown here is derived from an EMBL/GenBank/DDBJ whole genome shotgun (WGS) entry which is preliminary data.</text>
</comment>
<dbReference type="EMBL" id="JATAAI010000057">
    <property type="protein sequence ID" value="KAK1732825.1"/>
    <property type="molecule type" value="Genomic_DNA"/>
</dbReference>
<proteinExistence type="predicted"/>
<feature type="compositionally biased region" description="Polar residues" evidence="1">
    <location>
        <begin position="46"/>
        <end position="55"/>
    </location>
</feature>
<name>A0AAD9D4P3_9STRA</name>
<reference evidence="2" key="1">
    <citation type="submission" date="2023-06" db="EMBL/GenBank/DDBJ databases">
        <title>Survivors Of The Sea: Transcriptome response of Skeletonema marinoi to long-term dormancy.</title>
        <authorList>
            <person name="Pinder M.I.M."/>
            <person name="Kourtchenko O."/>
            <person name="Robertson E.K."/>
            <person name="Larsson T."/>
            <person name="Maumus F."/>
            <person name="Osuna-Cruz C.M."/>
            <person name="Vancaester E."/>
            <person name="Stenow R."/>
            <person name="Vandepoele K."/>
            <person name="Ploug H."/>
            <person name="Bruchert V."/>
            <person name="Godhe A."/>
            <person name="Topel M."/>
        </authorList>
    </citation>
    <scope>NUCLEOTIDE SEQUENCE</scope>
    <source>
        <strain evidence="2">R05AC</strain>
    </source>
</reference>
<dbReference type="AlphaFoldDB" id="A0AAD9D4P3"/>
<evidence type="ECO:0000313" key="2">
    <source>
        <dbReference type="EMBL" id="KAK1732825.1"/>
    </source>
</evidence>